<dbReference type="PANTHER" id="PTHR42944:SF1">
    <property type="entry name" value="ADENINE DNA GLYCOSYLASE"/>
    <property type="match status" value="1"/>
</dbReference>
<comment type="cofactor">
    <cofactor evidence="1">
        <name>[4Fe-4S] cluster</name>
        <dbReference type="ChEBI" id="CHEBI:49883"/>
    </cofactor>
</comment>
<keyword evidence="13" id="KW-1185">Reference proteome</keyword>
<dbReference type="InterPro" id="IPR011257">
    <property type="entry name" value="DNA_glycosylase"/>
</dbReference>
<dbReference type="EMBL" id="CP060717">
    <property type="protein sequence ID" value="QNN64632.1"/>
    <property type="molecule type" value="Genomic_DNA"/>
</dbReference>
<keyword evidence="8" id="KW-0411">Iron-sulfur</keyword>
<dbReference type="GO" id="GO:0035485">
    <property type="term" value="F:adenine/guanine mispair binding"/>
    <property type="evidence" value="ECO:0007669"/>
    <property type="project" value="TreeGrafter"/>
</dbReference>
<evidence type="ECO:0000313" key="12">
    <source>
        <dbReference type="EMBL" id="QNN64632.1"/>
    </source>
</evidence>
<comment type="similarity">
    <text evidence="3">Belongs to the Nth/MutY family.</text>
</comment>
<reference evidence="12 13" key="1">
    <citation type="submission" date="2020-08" db="EMBL/GenBank/DDBJ databases">
        <title>Genome sequence of Sphingomonas rhizophila KACC 19189T.</title>
        <authorList>
            <person name="Hyun D.-W."/>
            <person name="Bae J.-W."/>
        </authorList>
    </citation>
    <scope>NUCLEOTIDE SEQUENCE [LARGE SCALE GENOMIC DNA]</scope>
    <source>
        <strain evidence="12 13">KACC 19189</strain>
    </source>
</reference>
<dbReference type="SMART" id="SM00478">
    <property type="entry name" value="ENDO3c"/>
    <property type="match status" value="1"/>
</dbReference>
<gene>
    <name evidence="12" type="ORF">H9L12_10105</name>
</gene>
<keyword evidence="6" id="KW-0378">Hydrolase</keyword>
<feature type="domain" description="HhH-GPD" evidence="11">
    <location>
        <begin position="51"/>
        <end position="201"/>
    </location>
</feature>
<dbReference type="Gene3D" id="1.10.1670.10">
    <property type="entry name" value="Helix-hairpin-Helix base-excision DNA repair enzymes (C-terminal)"/>
    <property type="match status" value="1"/>
</dbReference>
<dbReference type="GO" id="GO:0051536">
    <property type="term" value="F:iron-sulfur cluster binding"/>
    <property type="evidence" value="ECO:0007669"/>
    <property type="project" value="UniProtKB-KW"/>
</dbReference>
<dbReference type="RefSeq" id="WP_187541631.1">
    <property type="nucleotide sequence ID" value="NZ_CP060717.1"/>
</dbReference>
<dbReference type="PANTHER" id="PTHR42944">
    <property type="entry name" value="ADENINE DNA GLYCOSYLASE"/>
    <property type="match status" value="1"/>
</dbReference>
<dbReference type="InterPro" id="IPR023170">
    <property type="entry name" value="HhH_base_excis_C"/>
</dbReference>
<evidence type="ECO:0000256" key="3">
    <source>
        <dbReference type="ARBA" id="ARBA00008343"/>
    </source>
</evidence>
<dbReference type="Pfam" id="PF00730">
    <property type="entry name" value="HhH-GPD"/>
    <property type="match status" value="1"/>
</dbReference>
<keyword evidence="10" id="KW-0326">Glycosidase</keyword>
<keyword evidence="4" id="KW-0479">Metal-binding</keyword>
<evidence type="ECO:0000256" key="7">
    <source>
        <dbReference type="ARBA" id="ARBA00023004"/>
    </source>
</evidence>
<dbReference type="GO" id="GO:0000701">
    <property type="term" value="F:purine-specific mismatch base pair DNA N-glycosylase activity"/>
    <property type="evidence" value="ECO:0007669"/>
    <property type="project" value="TreeGrafter"/>
</dbReference>
<dbReference type="InterPro" id="IPR044298">
    <property type="entry name" value="MIG/MutY"/>
</dbReference>
<evidence type="ECO:0000256" key="9">
    <source>
        <dbReference type="ARBA" id="ARBA00023204"/>
    </source>
</evidence>
<dbReference type="CDD" id="cd00056">
    <property type="entry name" value="ENDO3c"/>
    <property type="match status" value="1"/>
</dbReference>
<keyword evidence="5" id="KW-0227">DNA damage</keyword>
<organism evidence="12 13">
    <name type="scientific">Sphingomonas rhizophila</name>
    <dbReference type="NCBI Taxonomy" id="2071607"/>
    <lineage>
        <taxon>Bacteria</taxon>
        <taxon>Pseudomonadati</taxon>
        <taxon>Pseudomonadota</taxon>
        <taxon>Alphaproteobacteria</taxon>
        <taxon>Sphingomonadales</taxon>
        <taxon>Sphingomonadaceae</taxon>
        <taxon>Sphingomonas</taxon>
    </lineage>
</organism>
<evidence type="ECO:0000313" key="13">
    <source>
        <dbReference type="Proteomes" id="UP000515955"/>
    </source>
</evidence>
<keyword evidence="9" id="KW-0234">DNA repair</keyword>
<accession>A0A7G9S9V7</accession>
<evidence type="ECO:0000256" key="2">
    <source>
        <dbReference type="ARBA" id="ARBA00002933"/>
    </source>
</evidence>
<evidence type="ECO:0000256" key="10">
    <source>
        <dbReference type="ARBA" id="ARBA00023295"/>
    </source>
</evidence>
<dbReference type="GO" id="GO:0006284">
    <property type="term" value="P:base-excision repair"/>
    <property type="evidence" value="ECO:0007669"/>
    <property type="project" value="InterPro"/>
</dbReference>
<sequence length="232" mass="26551">MPSPDALTRGQKVKLSRLARDLLDWASEHGRTFPWRDDGVSTYEKIAVEVLLQRTTATAVSRFYGAFFEKYSGWSELASAEVEDLEQFLKPLGLWRRRAVALIGLARYARDRNGSFPEHQSEHSEIPAVGQYVSNAILTFQHGQSLPLIDVNMARVIERFVRPRRLADIRYDPWLQDAAKWFVRGRDSAFRSWAILDFAALTCKARKPECPTCPVRRRCSYFAGTKQAVADR</sequence>
<evidence type="ECO:0000256" key="8">
    <source>
        <dbReference type="ARBA" id="ARBA00023014"/>
    </source>
</evidence>
<dbReference type="GO" id="GO:0034039">
    <property type="term" value="F:8-oxo-7,8-dihydroguanine DNA N-glycosylase activity"/>
    <property type="evidence" value="ECO:0007669"/>
    <property type="project" value="TreeGrafter"/>
</dbReference>
<evidence type="ECO:0000256" key="6">
    <source>
        <dbReference type="ARBA" id="ARBA00022801"/>
    </source>
</evidence>
<dbReference type="AlphaFoldDB" id="A0A7G9S9V7"/>
<comment type="function">
    <text evidence="2">Adenine glycosylase active on G-A mispairs. MutY also corrects error-prone DNA synthesis past GO lesions which are due to the oxidatively damaged form of guanine: 7,8-dihydro-8-oxoguanine (8-oxo-dGTP).</text>
</comment>
<dbReference type="GO" id="GO:0032357">
    <property type="term" value="F:oxidized purine DNA binding"/>
    <property type="evidence" value="ECO:0007669"/>
    <property type="project" value="TreeGrafter"/>
</dbReference>
<evidence type="ECO:0000256" key="4">
    <source>
        <dbReference type="ARBA" id="ARBA00022723"/>
    </source>
</evidence>
<dbReference type="GO" id="GO:0046872">
    <property type="term" value="F:metal ion binding"/>
    <property type="evidence" value="ECO:0007669"/>
    <property type="project" value="UniProtKB-KW"/>
</dbReference>
<dbReference type="KEGG" id="srhi:H9L12_10105"/>
<proteinExistence type="inferred from homology"/>
<dbReference type="REBASE" id="443341">
    <property type="entry name" value="V.Srh19189ORF10095P"/>
</dbReference>
<keyword evidence="7" id="KW-0408">Iron</keyword>
<dbReference type="InterPro" id="IPR003265">
    <property type="entry name" value="HhH-GPD_domain"/>
</dbReference>
<dbReference type="GO" id="GO:0006298">
    <property type="term" value="P:mismatch repair"/>
    <property type="evidence" value="ECO:0007669"/>
    <property type="project" value="TreeGrafter"/>
</dbReference>
<evidence type="ECO:0000259" key="11">
    <source>
        <dbReference type="SMART" id="SM00478"/>
    </source>
</evidence>
<dbReference type="Proteomes" id="UP000515955">
    <property type="component" value="Chromosome"/>
</dbReference>
<evidence type="ECO:0000256" key="1">
    <source>
        <dbReference type="ARBA" id="ARBA00001966"/>
    </source>
</evidence>
<name>A0A7G9S9V7_9SPHN</name>
<dbReference type="SUPFAM" id="SSF48150">
    <property type="entry name" value="DNA-glycosylase"/>
    <property type="match status" value="1"/>
</dbReference>
<evidence type="ECO:0000256" key="5">
    <source>
        <dbReference type="ARBA" id="ARBA00022763"/>
    </source>
</evidence>
<dbReference type="Gene3D" id="1.10.340.30">
    <property type="entry name" value="Hypothetical protein, domain 2"/>
    <property type="match status" value="1"/>
</dbReference>
<protein>
    <recommendedName>
        <fullName evidence="11">HhH-GPD domain-containing protein</fullName>
    </recommendedName>
</protein>